<accession>D9SWG7</accession>
<proteinExistence type="predicted"/>
<organism evidence="1 2">
    <name type="scientific">Clostridium cellulovorans (strain ATCC 35296 / DSM 3052 / OCM 3 / 743B)</name>
    <dbReference type="NCBI Taxonomy" id="573061"/>
    <lineage>
        <taxon>Bacteria</taxon>
        <taxon>Bacillati</taxon>
        <taxon>Bacillota</taxon>
        <taxon>Clostridia</taxon>
        <taxon>Eubacteriales</taxon>
        <taxon>Clostridiaceae</taxon>
        <taxon>Clostridium</taxon>
    </lineage>
</organism>
<keyword evidence="2" id="KW-1185">Reference proteome</keyword>
<dbReference type="STRING" id="573061.Clocel_3574"/>
<evidence type="ECO:0000313" key="1">
    <source>
        <dbReference type="EMBL" id="ADL53249.1"/>
    </source>
</evidence>
<protein>
    <submittedName>
        <fullName evidence="1">Uncharacterized protein</fullName>
    </submittedName>
</protein>
<dbReference type="AlphaFoldDB" id="D9SWG7"/>
<sequence>MKKEIIEAIKVIKGHCALAGCDKCDIGKHNNGSCKLRSCSPNLYGNIIDELEWKIKNQPPQKKTYKIWELLGFPVGTEFIYQNAVYEITWNNDHKVIKEQANRAILVMSDLWLNAEFILVEKPVTFTEVMQARNAKCRVEHKDFVIDDYYDFSEILTLILEDESEDIKDVMNNGKWFIEGGASS</sequence>
<dbReference type="HOGENOM" id="CLU_1465788_0_0_9"/>
<evidence type="ECO:0000313" key="2">
    <source>
        <dbReference type="Proteomes" id="UP000002730"/>
    </source>
</evidence>
<reference evidence="1 2" key="1">
    <citation type="submission" date="2010-08" db="EMBL/GenBank/DDBJ databases">
        <title>Complete sequence of Clostridium cellulovorans 743B.</title>
        <authorList>
            <consortium name="US DOE Joint Genome Institute"/>
            <person name="Lucas S."/>
            <person name="Copeland A."/>
            <person name="Lapidus A."/>
            <person name="Cheng J.-F."/>
            <person name="Bruce D."/>
            <person name="Goodwin L."/>
            <person name="Pitluck S."/>
            <person name="Chertkov O."/>
            <person name="Detter J.C."/>
            <person name="Han C."/>
            <person name="Tapia R."/>
            <person name="Land M."/>
            <person name="Hauser L."/>
            <person name="Chang Y.-J."/>
            <person name="Jeffries C."/>
            <person name="Kyrpides N."/>
            <person name="Ivanova N."/>
            <person name="Mikhailova N."/>
            <person name="Hemme C.L."/>
            <person name="Woyke T."/>
        </authorList>
    </citation>
    <scope>NUCLEOTIDE SEQUENCE [LARGE SCALE GENOMIC DNA]</scope>
    <source>
        <strain evidence="2">ATCC 35296 / DSM 3052 / OCM 3 / 743B</strain>
    </source>
</reference>
<dbReference type="RefSeq" id="WP_013291909.1">
    <property type="nucleotide sequence ID" value="NC_014393.1"/>
</dbReference>
<dbReference type="KEGG" id="ccb:Clocel_3574"/>
<name>D9SWG7_CLOC7</name>
<dbReference type="Proteomes" id="UP000002730">
    <property type="component" value="Chromosome"/>
</dbReference>
<dbReference type="EMBL" id="CP002160">
    <property type="protein sequence ID" value="ADL53249.1"/>
    <property type="molecule type" value="Genomic_DNA"/>
</dbReference>
<gene>
    <name evidence="1" type="ordered locus">Clocel_3574</name>
</gene>